<dbReference type="Gramene" id="OMO96382">
    <property type="protein sequence ID" value="OMO96382"/>
    <property type="gene ID" value="CCACVL1_04981"/>
</dbReference>
<dbReference type="PANTHER" id="PTHR10775:SF173">
    <property type="match status" value="1"/>
</dbReference>
<feature type="domain" description="DUF4218" evidence="3">
    <location>
        <begin position="683"/>
        <end position="731"/>
    </location>
</feature>
<feature type="compositionally biased region" description="Basic and acidic residues" evidence="1">
    <location>
        <begin position="558"/>
        <end position="570"/>
    </location>
</feature>
<proteinExistence type="predicted"/>
<evidence type="ECO:0000313" key="5">
    <source>
        <dbReference type="EMBL" id="OMO96382.1"/>
    </source>
</evidence>
<keyword evidence="6" id="KW-1185">Reference proteome</keyword>
<evidence type="ECO:0000259" key="3">
    <source>
        <dbReference type="Pfam" id="PF13960"/>
    </source>
</evidence>
<dbReference type="Pfam" id="PF13963">
    <property type="entry name" value="Transpos_assoc"/>
    <property type="match status" value="1"/>
</dbReference>
<reference evidence="5 6" key="1">
    <citation type="submission" date="2013-09" db="EMBL/GenBank/DDBJ databases">
        <title>Corchorus capsularis genome sequencing.</title>
        <authorList>
            <person name="Alam M."/>
            <person name="Haque M.S."/>
            <person name="Islam M.S."/>
            <person name="Emdad E.M."/>
            <person name="Islam M.M."/>
            <person name="Ahmed B."/>
            <person name="Halim A."/>
            <person name="Hossen Q.M.M."/>
            <person name="Hossain M.Z."/>
            <person name="Ahmed R."/>
            <person name="Khan M.M."/>
            <person name="Islam R."/>
            <person name="Rashid M.M."/>
            <person name="Khan S.A."/>
            <person name="Rahman M.S."/>
            <person name="Alam M."/>
        </authorList>
    </citation>
    <scope>NUCLEOTIDE SEQUENCE [LARGE SCALE GENOMIC DNA]</scope>
    <source>
        <strain evidence="6">cv. CVL-1</strain>
        <tissue evidence="5">Whole seedling</tissue>
    </source>
</reference>
<feature type="domain" description="DUF4216" evidence="2">
    <location>
        <begin position="902"/>
        <end position="978"/>
    </location>
</feature>
<feature type="region of interest" description="Disordered" evidence="1">
    <location>
        <begin position="119"/>
        <end position="151"/>
    </location>
</feature>
<dbReference type="Pfam" id="PF02992">
    <property type="entry name" value="Transposase_21"/>
    <property type="match status" value="1"/>
</dbReference>
<sequence length="1031" mass="118640">MDKSWMQKQKWTKEYQDGVEAILNFAFQNASLDGMILCPCKNCRSDYWRPRDVVQEHLVCDGFEPGYSAWMFQGECASHSASSSSYRPPSHFISGNQLDPIREDNLGGMLRDVFNMHDQHFHPQSPQNDPLPDSPSGTSIVGDPGENGGCEEPTGEAAKFYKLLDDMNEPLYEGSKCSKLAFSIRLFHLKCLCGMTGKGLDLFLEFLRDVFPFAAIPTSSYDSKKIIRDLGLGYEKIHSCPNDCMLYWGDKAKQESCDVCGNSRWEDSNTNETLDEDDGEVKVKKKPAKVLRYFPLIPRLQRLFMSSKTAGDMTWHEDGRTKDGAIRHPADSLAWKAFDSRFPDFALDPRNVQLGLATDGFNPFKLMSTTYSTWPVVLINYNLPPWIGMKQPAFILSMIIPGDKGPGNDIDIYLQPLIHELKQLWERVETYDSSRKQNFHLRAALLWTINDFPAYAYLSGWSTRGRYACPCCAAETCSKWLSNGKKFCYMGHRWWLDADHHFRFQNHLFDNTIETREPPSITYGSDILSMLMDVNFTYGKANEASRNKGNSNQSSQKRVRDVGDGERDVQNDAQVEDVVREADLWKKRSIFFELDYWQHNLLHHNLDVMHIEKNVPDGYASNISRRVNAKERKLSSLKSHDYHILLHDLLPLALRSAMSSSTSKQVTHAILELSNIFKVTLWFLLKLGSYLRNKRYPEGSIAEGYLAEECLTFCSRYLEGIETRFNRPGRNVGVAENELCDNYLFQSGGQAKSKAEVVELDSLARIQAHRYVLLHRELMEPFHVEYKNHLRANARSRRPNPRELDKLFIETFHDWIVQRVRDGVNVTEEVRDLARGPDTMVKRYSAYVINGFRFHTKSREQKRRTQNSGVVVTSSTISYASARDRNPLEGDVNYYGILNNIIELNYYNKFKVVLFRCDWADVTTSKGVKKDQFGFTLVNFSHLIHTGKQLIDEPYVFSSQVRQLFFSEDPKDPRWFVVLRNTTRDLYDMGEEASDDVERRTECFPSVNPSPIDDDNVQWVREDVDEDIGTP</sequence>
<dbReference type="Pfam" id="PF13952">
    <property type="entry name" value="DUF4216"/>
    <property type="match status" value="1"/>
</dbReference>
<evidence type="ECO:0000256" key="1">
    <source>
        <dbReference type="SAM" id="MobiDB-lite"/>
    </source>
</evidence>
<dbReference type="OrthoDB" id="991067at2759"/>
<dbReference type="PANTHER" id="PTHR10775">
    <property type="entry name" value="OS08G0208400 PROTEIN"/>
    <property type="match status" value="1"/>
</dbReference>
<evidence type="ECO:0000313" key="6">
    <source>
        <dbReference type="Proteomes" id="UP000188268"/>
    </source>
</evidence>
<evidence type="ECO:0000259" key="4">
    <source>
        <dbReference type="Pfam" id="PF13963"/>
    </source>
</evidence>
<dbReference type="InterPro" id="IPR025452">
    <property type="entry name" value="DUF4218"/>
</dbReference>
<organism evidence="5 6">
    <name type="scientific">Corchorus capsularis</name>
    <name type="common">Jute</name>
    <dbReference type="NCBI Taxonomy" id="210143"/>
    <lineage>
        <taxon>Eukaryota</taxon>
        <taxon>Viridiplantae</taxon>
        <taxon>Streptophyta</taxon>
        <taxon>Embryophyta</taxon>
        <taxon>Tracheophyta</taxon>
        <taxon>Spermatophyta</taxon>
        <taxon>Magnoliopsida</taxon>
        <taxon>eudicotyledons</taxon>
        <taxon>Gunneridae</taxon>
        <taxon>Pentapetalae</taxon>
        <taxon>rosids</taxon>
        <taxon>malvids</taxon>
        <taxon>Malvales</taxon>
        <taxon>Malvaceae</taxon>
        <taxon>Grewioideae</taxon>
        <taxon>Apeibeae</taxon>
        <taxon>Corchorus</taxon>
    </lineage>
</organism>
<dbReference type="InterPro" id="IPR004242">
    <property type="entry name" value="Transposase_21"/>
</dbReference>
<feature type="domain" description="Transposase-associated" evidence="4">
    <location>
        <begin position="3"/>
        <end position="75"/>
    </location>
</feature>
<dbReference type="InterPro" id="IPR025312">
    <property type="entry name" value="DUF4216"/>
</dbReference>
<dbReference type="Pfam" id="PF13960">
    <property type="entry name" value="DUF4218"/>
    <property type="match status" value="1"/>
</dbReference>
<accession>A0A1R3JNC1</accession>
<evidence type="ECO:0000259" key="2">
    <source>
        <dbReference type="Pfam" id="PF13952"/>
    </source>
</evidence>
<dbReference type="OMA" id="HEVEFEN"/>
<protein>
    <submittedName>
        <fullName evidence="5">Transposon, En/Spm-like protein</fullName>
    </submittedName>
</protein>
<feature type="compositionally biased region" description="Polar residues" evidence="1">
    <location>
        <begin position="547"/>
        <end position="556"/>
    </location>
</feature>
<dbReference type="InterPro" id="IPR029480">
    <property type="entry name" value="Transpos_assoc"/>
</dbReference>
<feature type="region of interest" description="Disordered" evidence="1">
    <location>
        <begin position="542"/>
        <end position="570"/>
    </location>
</feature>
<comment type="caution">
    <text evidence="5">The sequence shown here is derived from an EMBL/GenBank/DDBJ whole genome shotgun (WGS) entry which is preliminary data.</text>
</comment>
<dbReference type="Proteomes" id="UP000188268">
    <property type="component" value="Unassembled WGS sequence"/>
</dbReference>
<dbReference type="EMBL" id="AWWV01007462">
    <property type="protein sequence ID" value="OMO96382.1"/>
    <property type="molecule type" value="Genomic_DNA"/>
</dbReference>
<name>A0A1R3JNC1_COCAP</name>
<dbReference type="AlphaFoldDB" id="A0A1R3JNC1"/>
<gene>
    <name evidence="5" type="ORF">CCACVL1_04981</name>
</gene>